<comment type="caution">
    <text evidence="1">The sequence shown here is derived from an EMBL/GenBank/DDBJ whole genome shotgun (WGS) entry which is preliminary data.</text>
</comment>
<protein>
    <submittedName>
        <fullName evidence="1">Uncharacterized protein</fullName>
    </submittedName>
</protein>
<dbReference type="AlphaFoldDB" id="A0AA35M740"/>
<keyword evidence="2" id="KW-1185">Reference proteome</keyword>
<dbReference type="Proteomes" id="UP001160390">
    <property type="component" value="Unassembled WGS sequence"/>
</dbReference>
<proteinExistence type="predicted"/>
<accession>A0AA35M740</accession>
<name>A0AA35M740_9HYPO</name>
<sequence>MLEDQLTRSNHCRIQSTILLEWLSSQNLTMGKPHMRQPCLLKKGSIFTSDGEVAMLIPLPFDLCEVQYQSKKDDRTTRESLEWRNPILLPENSRVVLLSGSIKFIMIDIDVEKTNLDHDSNGDGKGLVEK</sequence>
<dbReference type="EMBL" id="CABFNP030001135">
    <property type="protein sequence ID" value="CAI6091434.1"/>
    <property type="molecule type" value="Genomic_DNA"/>
</dbReference>
<evidence type="ECO:0000313" key="2">
    <source>
        <dbReference type="Proteomes" id="UP001160390"/>
    </source>
</evidence>
<organism evidence="1 2">
    <name type="scientific">Clonostachys chloroleuca</name>
    <dbReference type="NCBI Taxonomy" id="1926264"/>
    <lineage>
        <taxon>Eukaryota</taxon>
        <taxon>Fungi</taxon>
        <taxon>Dikarya</taxon>
        <taxon>Ascomycota</taxon>
        <taxon>Pezizomycotina</taxon>
        <taxon>Sordariomycetes</taxon>
        <taxon>Hypocreomycetidae</taxon>
        <taxon>Hypocreales</taxon>
        <taxon>Bionectriaceae</taxon>
        <taxon>Clonostachys</taxon>
    </lineage>
</organism>
<gene>
    <name evidence="1" type="ORF">CCHLO57077_00019307</name>
</gene>
<evidence type="ECO:0000313" key="1">
    <source>
        <dbReference type="EMBL" id="CAI6091434.1"/>
    </source>
</evidence>
<reference evidence="1" key="1">
    <citation type="submission" date="2023-01" db="EMBL/GenBank/DDBJ databases">
        <authorList>
            <person name="Piombo E."/>
        </authorList>
    </citation>
    <scope>NUCLEOTIDE SEQUENCE</scope>
</reference>